<feature type="transmembrane region" description="Helical" evidence="1">
    <location>
        <begin position="273"/>
        <end position="291"/>
    </location>
</feature>
<keyword evidence="1" id="KW-0812">Transmembrane</keyword>
<evidence type="ECO:0000256" key="1">
    <source>
        <dbReference type="SAM" id="Phobius"/>
    </source>
</evidence>
<protein>
    <submittedName>
        <fullName evidence="2">Uncharacterized protein</fullName>
    </submittedName>
</protein>
<organism evidence="2 3">
    <name type="scientific">Amycolatopsis rhizosphaerae</name>
    <dbReference type="NCBI Taxonomy" id="2053003"/>
    <lineage>
        <taxon>Bacteria</taxon>
        <taxon>Bacillati</taxon>
        <taxon>Actinomycetota</taxon>
        <taxon>Actinomycetes</taxon>
        <taxon>Pseudonocardiales</taxon>
        <taxon>Pseudonocardiaceae</taxon>
        <taxon>Amycolatopsis</taxon>
    </lineage>
</organism>
<feature type="transmembrane region" description="Helical" evidence="1">
    <location>
        <begin position="101"/>
        <end position="124"/>
    </location>
</feature>
<accession>A0A558CEH0</accession>
<dbReference type="EMBL" id="VJWX01000189">
    <property type="protein sequence ID" value="TVT47147.1"/>
    <property type="molecule type" value="Genomic_DNA"/>
</dbReference>
<dbReference type="OrthoDB" id="919086at2"/>
<comment type="caution">
    <text evidence="2">The sequence shown here is derived from an EMBL/GenBank/DDBJ whole genome shotgun (WGS) entry which is preliminary data.</text>
</comment>
<feature type="transmembrane region" description="Helical" evidence="1">
    <location>
        <begin position="58"/>
        <end position="80"/>
    </location>
</feature>
<feature type="transmembrane region" description="Helical" evidence="1">
    <location>
        <begin position="21"/>
        <end position="38"/>
    </location>
</feature>
<reference evidence="2 3" key="1">
    <citation type="submission" date="2019-07" db="EMBL/GenBank/DDBJ databases">
        <authorList>
            <person name="Duangmal K."/>
            <person name="Teo W.F.A."/>
        </authorList>
    </citation>
    <scope>NUCLEOTIDE SEQUENCE [LARGE SCALE GENOMIC DNA]</scope>
    <source>
        <strain evidence="2 3">TBRC 6029</strain>
    </source>
</reference>
<name>A0A558CEH0_9PSEU</name>
<feature type="transmembrane region" description="Helical" evidence="1">
    <location>
        <begin position="175"/>
        <end position="192"/>
    </location>
</feature>
<feature type="transmembrane region" description="Helical" evidence="1">
    <location>
        <begin position="198"/>
        <end position="221"/>
    </location>
</feature>
<feature type="transmembrane region" description="Helical" evidence="1">
    <location>
        <begin position="336"/>
        <end position="355"/>
    </location>
</feature>
<gene>
    <name evidence="2" type="ORF">FNH05_19205</name>
</gene>
<evidence type="ECO:0000313" key="2">
    <source>
        <dbReference type="EMBL" id="TVT47147.1"/>
    </source>
</evidence>
<dbReference type="Proteomes" id="UP000320011">
    <property type="component" value="Unassembled WGS sequence"/>
</dbReference>
<keyword evidence="3" id="KW-1185">Reference proteome</keyword>
<proteinExistence type="predicted"/>
<keyword evidence="1" id="KW-0472">Membrane</keyword>
<feature type="transmembrane region" description="Helical" evidence="1">
    <location>
        <begin position="144"/>
        <end position="163"/>
    </location>
</feature>
<feature type="transmembrane region" description="Helical" evidence="1">
    <location>
        <begin position="228"/>
        <end position="253"/>
    </location>
</feature>
<reference evidence="2 3" key="2">
    <citation type="submission" date="2019-08" db="EMBL/GenBank/DDBJ databases">
        <title>Amycolatopsis acidicola sp. nov., isolated from peat swamp forest soil.</title>
        <authorList>
            <person name="Srisuk N."/>
        </authorList>
    </citation>
    <scope>NUCLEOTIDE SEQUENCE [LARGE SCALE GENOMIC DNA]</scope>
    <source>
        <strain evidence="2 3">TBRC 6029</strain>
    </source>
</reference>
<dbReference type="RefSeq" id="WP_144590077.1">
    <property type="nucleotide sequence ID" value="NZ_VJWX01000189.1"/>
</dbReference>
<keyword evidence="1" id="KW-1133">Transmembrane helix</keyword>
<sequence>MDLTVDRVAHTGAARARGMPSALTVLGGTVISLIGLTWDVQWHSEVGPDTFFTVPHLFLYSGSAISGIASLVMVLAATAAQRRGSTPDPAIGGRAVRTLGIFAAPLGYLVSGTGAASFLLYGLWDQWWHGLYGFDAVINSPPHIGLLLSISITMLGAVMVFAAARQWRWGRVGTLVALSVLLAFSTVTVLGLQDLDGVVSWIDAGTGFLSVLIVLIAAGFLGRPGGALATAFGLAVIQAVFWWFSPWAARAYAGAVGLPVRDYVREIPEMPSLMPMCLLVVAAVVEGLLWWGRSRPTAMRWAVVLAGGAGALIVAVCAPFQSAWVSGRHLPEATPVLATAAAGAVLGLLAGFLGYRFGRMLRLLSPAEGR</sequence>
<feature type="transmembrane region" description="Helical" evidence="1">
    <location>
        <begin position="303"/>
        <end position="324"/>
    </location>
</feature>
<evidence type="ECO:0000313" key="3">
    <source>
        <dbReference type="Proteomes" id="UP000320011"/>
    </source>
</evidence>
<dbReference type="AlphaFoldDB" id="A0A558CEH0"/>